<dbReference type="AlphaFoldDB" id="A0A768C8I8"/>
<proteinExistence type="predicted"/>
<dbReference type="EMBL" id="DABFST010000064">
    <property type="protein sequence ID" value="HAI8765802.1"/>
    <property type="molecule type" value="Genomic_DNA"/>
</dbReference>
<sequence>KLHMPIERKPWSLAANGGEVVKANKFTRFMGTSNTNMSGGSRKFVSSQRQDAAFIKRFLIVEMERPSEVALTNVLLKRYNNLPMLVIEKFVSVAVAVNNTGTDDSVMDIRQLVAWVGTSMTLKTMSLLDTFKIAFASALPAHATGMVLEAIDLILGDDKNRTMEYYTAKK</sequence>
<organism evidence="1">
    <name type="scientific">Escherichia coli</name>
    <dbReference type="NCBI Taxonomy" id="562"/>
    <lineage>
        <taxon>Bacteria</taxon>
        <taxon>Pseudomonadati</taxon>
        <taxon>Pseudomonadota</taxon>
        <taxon>Gammaproteobacteria</taxon>
        <taxon>Enterobacterales</taxon>
        <taxon>Enterobacteriaceae</taxon>
        <taxon>Escherichia</taxon>
    </lineage>
</organism>
<reference evidence="1" key="2">
    <citation type="submission" date="2020-04" db="EMBL/GenBank/DDBJ databases">
        <authorList>
            <consortium name="NCBI Pathogen Detection Project"/>
        </authorList>
    </citation>
    <scope>NUCLEOTIDE SEQUENCE</scope>
    <source>
        <strain evidence="1">EC00713</strain>
    </source>
</reference>
<accession>A0A768C8I8</accession>
<comment type="caution">
    <text evidence="1">The sequence shown here is derived from an EMBL/GenBank/DDBJ whole genome shotgun (WGS) entry which is preliminary data.</text>
</comment>
<protein>
    <submittedName>
        <fullName evidence="1">AAA family ATPase</fullName>
    </submittedName>
</protein>
<reference evidence="1" key="1">
    <citation type="journal article" date="2018" name="Genome Biol.">
        <title>SKESA: strategic k-mer extension for scrupulous assemblies.</title>
        <authorList>
            <person name="Souvorov A."/>
            <person name="Agarwala R."/>
            <person name="Lipman D.J."/>
        </authorList>
    </citation>
    <scope>NUCLEOTIDE SEQUENCE</scope>
    <source>
        <strain evidence="1">EC00713</strain>
    </source>
</reference>
<evidence type="ECO:0000313" key="1">
    <source>
        <dbReference type="EMBL" id="HAI8765802.1"/>
    </source>
</evidence>
<gene>
    <name evidence="1" type="ORF">HJ982_004346</name>
</gene>
<feature type="non-terminal residue" evidence="1">
    <location>
        <position position="1"/>
    </location>
</feature>
<name>A0A768C8I8_ECOLX</name>